<proteinExistence type="predicted"/>
<sequence>VFQVVRWNEKGPVIMNVKEISRAVGWTWPTSNIYARVKRCQKLLDALYENNFINKPIKRGKSVEERSWLFFISKGRGSLTPEHKLKLIKNGLEIN</sequence>
<organism evidence="1">
    <name type="scientific">marine sediment metagenome</name>
    <dbReference type="NCBI Taxonomy" id="412755"/>
    <lineage>
        <taxon>unclassified sequences</taxon>
        <taxon>metagenomes</taxon>
        <taxon>ecological metagenomes</taxon>
    </lineage>
</organism>
<protein>
    <submittedName>
        <fullName evidence="1">Uncharacterized protein</fullName>
    </submittedName>
</protein>
<comment type="caution">
    <text evidence="1">The sequence shown here is derived from an EMBL/GenBank/DDBJ whole genome shotgun (WGS) entry which is preliminary data.</text>
</comment>
<feature type="non-terminal residue" evidence="1">
    <location>
        <position position="1"/>
    </location>
</feature>
<name>X1V9W0_9ZZZZ</name>
<dbReference type="EMBL" id="BARW01016214">
    <property type="protein sequence ID" value="GAJ02360.1"/>
    <property type="molecule type" value="Genomic_DNA"/>
</dbReference>
<gene>
    <name evidence="1" type="ORF">S12H4_28284</name>
</gene>
<accession>X1V9W0</accession>
<evidence type="ECO:0000313" key="1">
    <source>
        <dbReference type="EMBL" id="GAJ02360.1"/>
    </source>
</evidence>
<reference evidence="1" key="1">
    <citation type="journal article" date="2014" name="Front. Microbiol.">
        <title>High frequency of phylogenetically diverse reductive dehalogenase-homologous genes in deep subseafloor sedimentary metagenomes.</title>
        <authorList>
            <person name="Kawai M."/>
            <person name="Futagami T."/>
            <person name="Toyoda A."/>
            <person name="Takaki Y."/>
            <person name="Nishi S."/>
            <person name="Hori S."/>
            <person name="Arai W."/>
            <person name="Tsubouchi T."/>
            <person name="Morono Y."/>
            <person name="Uchiyama I."/>
            <person name="Ito T."/>
            <person name="Fujiyama A."/>
            <person name="Inagaki F."/>
            <person name="Takami H."/>
        </authorList>
    </citation>
    <scope>NUCLEOTIDE SEQUENCE</scope>
    <source>
        <strain evidence="1">Expedition CK06-06</strain>
    </source>
</reference>
<dbReference type="AlphaFoldDB" id="X1V9W0"/>